<keyword evidence="5" id="KW-0611">Plant defense</keyword>
<dbReference type="Gramene" id="TVU51038">
    <property type="protein sequence ID" value="TVU51038"/>
    <property type="gene ID" value="EJB05_02442"/>
</dbReference>
<keyword evidence="4" id="KW-0547">Nucleotide-binding</keyword>
<dbReference type="Gene3D" id="1.10.10.10">
    <property type="entry name" value="Winged helix-like DNA-binding domain superfamily/Winged helix DNA-binding domain"/>
    <property type="match status" value="1"/>
</dbReference>
<evidence type="ECO:0000256" key="1">
    <source>
        <dbReference type="ARBA" id="ARBA00008894"/>
    </source>
</evidence>
<dbReference type="GO" id="GO:0042742">
    <property type="term" value="P:defense response to bacterium"/>
    <property type="evidence" value="ECO:0007669"/>
    <property type="project" value="UniProtKB-ARBA"/>
</dbReference>
<dbReference type="SUPFAM" id="SSF52058">
    <property type="entry name" value="L domain-like"/>
    <property type="match status" value="1"/>
</dbReference>
<dbReference type="InterPro" id="IPR036388">
    <property type="entry name" value="WH-like_DNA-bd_sf"/>
</dbReference>
<evidence type="ECO:0000259" key="10">
    <source>
        <dbReference type="Pfam" id="PF23559"/>
    </source>
</evidence>
<dbReference type="OrthoDB" id="680011at2759"/>
<dbReference type="EMBL" id="RWGY01000002">
    <property type="protein sequence ID" value="TVU51038.1"/>
    <property type="molecule type" value="Genomic_DNA"/>
</dbReference>
<dbReference type="AlphaFoldDB" id="A0A5J9WSE0"/>
<dbReference type="InterPro" id="IPR041118">
    <property type="entry name" value="Rx_N"/>
</dbReference>
<sequence length="1003" mass="114403">MARPMLGSAIGKAATAAAEEMSLLIGVQKEIWFMKDELKTMQAFLIAAETMKKKDLLLKVWAEQVRSLSYDIEDCLDEFMVHVRSQRLSRQLMKLKDRHRIAVQIRNLKSRIEEVSNRNTRYTLIKIEDTNIDEADSRQEDVRLSAGKINEAELVGFATSKQKLLDMINAHDYDAQARVICVVGMGGLGKTTLVRKIYESKEDIAKNFSCCAWIIVSQSFSRIEMLKGMIGMFFGEEALKRHMEKLQGKELQVHDLADYLRNGLEEKRYLVVLDDLWNIDDWEWISSICLPRSNNKSSQIIVTTRNVGLAEKLTKTTFIYHLEPLKEEHALDLLLFKTGKIKEDMEKDQKLMTTVKKLVKKCGYLPLAILTIGAMFATKHVSEWENLYILLPSELETNLSLEAIRRMVMLSYNHLPSRLKPCFLYLSVFPEDFEIKRNHLVERWIAEGFIEARVGMAIENVGVSYFNELISRSMIIPSRVNIEGVVKRCRVHDIMRDIMVSICREENFVYTTGDNLPSAAEKNFRHVAFHGSDGTTLGMEWSRVRSLTFFIDRPMELATSLCSPKMRMLRVLDLRNAEFNIAQKEVNDIGLFHHLNYLRIGQRFKHSNVYALPRSIGKLQGLQTLDIGYSCISTIPTWISKLKNLRSLRCNNNYPLLQPMDCLVKTLCLPILFIPSVDSEYRSRTIAQLYMTYSSPWSSGRGVSLPRGIGSLKELRVLEGVGIDRTSRKAVEELGDLIRLQKLTVRTWGATERKCMILCKAIQKLSSLRSLNITATNDGTVEWLDSVSSLPSLRSLNLCGIIGDKVDWFRNLRQLVKIRLWASRLQEGKAMDILGALPNLRLLDLGFDTHVGQQLVFRQGTFLNLRSIRIWNLKKLRAIEFEPGALAQMEIIIIGICRLEAGINGIKHIPNLKMISLSYESQVARLGMLQEEVNAHPNKSKPVLVLENDRSYHDLGDTNQVSEAMESLPGRSEEGSQAIVPTPSDRSVLRRSATLSFLQIQKQ</sequence>
<feature type="domain" description="NB-ARC" evidence="8">
    <location>
        <begin position="174"/>
        <end position="337"/>
    </location>
</feature>
<keyword evidence="6" id="KW-0175">Coiled coil</keyword>
<dbReference type="GO" id="GO:0002758">
    <property type="term" value="P:innate immune response-activating signaling pathway"/>
    <property type="evidence" value="ECO:0007669"/>
    <property type="project" value="UniProtKB-ARBA"/>
</dbReference>
<feature type="domain" description="Disease resistance N-terminal" evidence="9">
    <location>
        <begin position="6"/>
        <end position="93"/>
    </location>
</feature>
<evidence type="ECO:0008006" key="14">
    <source>
        <dbReference type="Google" id="ProtNLM"/>
    </source>
</evidence>
<comment type="caution">
    <text evidence="12">The sequence shown here is derived from an EMBL/GenBank/DDBJ whole genome shotgun (WGS) entry which is preliminary data.</text>
</comment>
<feature type="domain" description="Disease resistance R13L4/SHOC-2-like LRR" evidence="11">
    <location>
        <begin position="544"/>
        <end position="656"/>
    </location>
</feature>
<evidence type="ECO:0000259" key="11">
    <source>
        <dbReference type="Pfam" id="PF23598"/>
    </source>
</evidence>
<dbReference type="Gene3D" id="1.20.5.4130">
    <property type="match status" value="1"/>
</dbReference>
<comment type="similarity">
    <text evidence="1">Belongs to the disease resistance NB-LRR family.</text>
</comment>
<keyword evidence="13" id="KW-1185">Reference proteome</keyword>
<evidence type="ECO:0000259" key="9">
    <source>
        <dbReference type="Pfam" id="PF18052"/>
    </source>
</evidence>
<dbReference type="InterPro" id="IPR055414">
    <property type="entry name" value="LRR_R13L4/SHOC2-like"/>
</dbReference>
<dbReference type="Gene3D" id="3.80.10.10">
    <property type="entry name" value="Ribonuclease Inhibitor"/>
    <property type="match status" value="1"/>
</dbReference>
<evidence type="ECO:0000256" key="2">
    <source>
        <dbReference type="ARBA" id="ARBA00022614"/>
    </source>
</evidence>
<evidence type="ECO:0000259" key="8">
    <source>
        <dbReference type="Pfam" id="PF00931"/>
    </source>
</evidence>
<dbReference type="Gene3D" id="1.10.8.430">
    <property type="entry name" value="Helical domain of apoptotic protease-activating factors"/>
    <property type="match status" value="1"/>
</dbReference>
<dbReference type="InterPro" id="IPR042197">
    <property type="entry name" value="Apaf_helical"/>
</dbReference>
<accession>A0A5J9WSE0</accession>
<evidence type="ECO:0000256" key="7">
    <source>
        <dbReference type="SAM" id="MobiDB-lite"/>
    </source>
</evidence>
<evidence type="ECO:0000313" key="12">
    <source>
        <dbReference type="EMBL" id="TVU51038.1"/>
    </source>
</evidence>
<reference evidence="12 13" key="1">
    <citation type="journal article" date="2019" name="Sci. Rep.">
        <title>A high-quality genome of Eragrostis curvula grass provides insights into Poaceae evolution and supports new strategies to enhance forage quality.</title>
        <authorList>
            <person name="Carballo J."/>
            <person name="Santos B.A.C.M."/>
            <person name="Zappacosta D."/>
            <person name="Garbus I."/>
            <person name="Selva J.P."/>
            <person name="Gallo C.A."/>
            <person name="Diaz A."/>
            <person name="Albertini E."/>
            <person name="Caccamo M."/>
            <person name="Echenique V."/>
        </authorList>
    </citation>
    <scope>NUCLEOTIDE SEQUENCE [LARGE SCALE GENOMIC DNA]</scope>
    <source>
        <strain evidence="13">cv. Victoria</strain>
        <tissue evidence="12">Leaf</tissue>
    </source>
</reference>
<dbReference type="FunFam" id="1.10.10.10:FF:000322">
    <property type="entry name" value="Probable disease resistance protein At1g63360"/>
    <property type="match status" value="1"/>
</dbReference>
<dbReference type="InterPro" id="IPR038005">
    <property type="entry name" value="RX-like_CC"/>
</dbReference>
<evidence type="ECO:0000256" key="5">
    <source>
        <dbReference type="ARBA" id="ARBA00022821"/>
    </source>
</evidence>
<organism evidence="12 13">
    <name type="scientific">Eragrostis curvula</name>
    <name type="common">weeping love grass</name>
    <dbReference type="NCBI Taxonomy" id="38414"/>
    <lineage>
        <taxon>Eukaryota</taxon>
        <taxon>Viridiplantae</taxon>
        <taxon>Streptophyta</taxon>
        <taxon>Embryophyta</taxon>
        <taxon>Tracheophyta</taxon>
        <taxon>Spermatophyta</taxon>
        <taxon>Magnoliopsida</taxon>
        <taxon>Liliopsida</taxon>
        <taxon>Poales</taxon>
        <taxon>Poaceae</taxon>
        <taxon>PACMAD clade</taxon>
        <taxon>Chloridoideae</taxon>
        <taxon>Eragrostideae</taxon>
        <taxon>Eragrostidinae</taxon>
        <taxon>Eragrostis</taxon>
    </lineage>
</organism>
<feature type="domain" description="Disease resistance protein winged helix" evidence="10">
    <location>
        <begin position="428"/>
        <end position="498"/>
    </location>
</feature>
<evidence type="ECO:0000256" key="4">
    <source>
        <dbReference type="ARBA" id="ARBA00022741"/>
    </source>
</evidence>
<protein>
    <recommendedName>
        <fullName evidence="14">AAA+ ATPase domain-containing protein</fullName>
    </recommendedName>
</protein>
<dbReference type="Pfam" id="PF23559">
    <property type="entry name" value="WHD_DRP"/>
    <property type="match status" value="1"/>
</dbReference>
<dbReference type="GO" id="GO:0009626">
    <property type="term" value="P:plant-type hypersensitive response"/>
    <property type="evidence" value="ECO:0007669"/>
    <property type="project" value="UniProtKB-ARBA"/>
</dbReference>
<feature type="region of interest" description="Disordered" evidence="7">
    <location>
        <begin position="966"/>
        <end position="985"/>
    </location>
</feature>
<dbReference type="InterPro" id="IPR027417">
    <property type="entry name" value="P-loop_NTPase"/>
</dbReference>
<dbReference type="FunFam" id="3.40.50.300:FF:001091">
    <property type="entry name" value="Probable disease resistance protein At1g61300"/>
    <property type="match status" value="1"/>
</dbReference>
<evidence type="ECO:0000256" key="3">
    <source>
        <dbReference type="ARBA" id="ARBA00022737"/>
    </source>
</evidence>
<dbReference type="Pfam" id="PF18052">
    <property type="entry name" value="Rx_N"/>
    <property type="match status" value="1"/>
</dbReference>
<dbReference type="Pfam" id="PF23598">
    <property type="entry name" value="LRR_14"/>
    <property type="match status" value="2"/>
</dbReference>
<proteinExistence type="inferred from homology"/>
<dbReference type="PANTHER" id="PTHR23155:SF963">
    <property type="entry name" value="OS06G0287000 PROTEIN"/>
    <property type="match status" value="1"/>
</dbReference>
<dbReference type="PANTHER" id="PTHR23155">
    <property type="entry name" value="DISEASE RESISTANCE PROTEIN RP"/>
    <property type="match status" value="1"/>
</dbReference>
<dbReference type="InterPro" id="IPR032675">
    <property type="entry name" value="LRR_dom_sf"/>
</dbReference>
<dbReference type="InterPro" id="IPR044974">
    <property type="entry name" value="Disease_R_plants"/>
</dbReference>
<keyword evidence="2" id="KW-0433">Leucine-rich repeat</keyword>
<feature type="non-terminal residue" evidence="12">
    <location>
        <position position="1"/>
    </location>
</feature>
<dbReference type="Pfam" id="PF00931">
    <property type="entry name" value="NB-ARC"/>
    <property type="match status" value="1"/>
</dbReference>
<dbReference type="GO" id="GO:0043531">
    <property type="term" value="F:ADP binding"/>
    <property type="evidence" value="ECO:0007669"/>
    <property type="project" value="InterPro"/>
</dbReference>
<evidence type="ECO:0000313" key="13">
    <source>
        <dbReference type="Proteomes" id="UP000324897"/>
    </source>
</evidence>
<keyword evidence="3" id="KW-0677">Repeat</keyword>
<dbReference type="InterPro" id="IPR002182">
    <property type="entry name" value="NB-ARC"/>
</dbReference>
<dbReference type="InterPro" id="IPR058922">
    <property type="entry name" value="WHD_DRP"/>
</dbReference>
<gene>
    <name evidence="12" type="ORF">EJB05_02442</name>
</gene>
<feature type="domain" description="Disease resistance R13L4/SHOC-2-like LRR" evidence="11">
    <location>
        <begin position="702"/>
        <end position="939"/>
    </location>
</feature>
<name>A0A5J9WSE0_9POAL</name>
<dbReference type="Gene3D" id="3.40.50.300">
    <property type="entry name" value="P-loop containing nucleotide triphosphate hydrolases"/>
    <property type="match status" value="1"/>
</dbReference>
<dbReference type="CDD" id="cd14798">
    <property type="entry name" value="RX-CC_like"/>
    <property type="match status" value="1"/>
</dbReference>
<dbReference type="SUPFAM" id="SSF52540">
    <property type="entry name" value="P-loop containing nucleoside triphosphate hydrolases"/>
    <property type="match status" value="1"/>
</dbReference>
<evidence type="ECO:0000256" key="6">
    <source>
        <dbReference type="ARBA" id="ARBA00023054"/>
    </source>
</evidence>
<dbReference type="PRINTS" id="PR00364">
    <property type="entry name" value="DISEASERSIST"/>
</dbReference>
<dbReference type="Proteomes" id="UP000324897">
    <property type="component" value="Chromosome 6"/>
</dbReference>